<dbReference type="InterPro" id="IPR028081">
    <property type="entry name" value="Leu-bd"/>
</dbReference>
<feature type="signal peptide" evidence="3">
    <location>
        <begin position="1"/>
        <end position="25"/>
    </location>
</feature>
<evidence type="ECO:0000313" key="5">
    <source>
        <dbReference type="EMBL" id="MBC9983770.1"/>
    </source>
</evidence>
<evidence type="ECO:0000256" key="1">
    <source>
        <dbReference type="ARBA" id="ARBA00010062"/>
    </source>
</evidence>
<sequence>MFLVRRALVALAFLGILTSSGIASSYGPGVSDTEIKLGQTMPYSGPASAFATIAKAQAAYLKMINEKDGINGRKVNLISLDDGYSPSKAVEQTRRLIEQDEVFAIFQSLGTASNAATQKYLNQKHIPQLFVASGTSRFNDPKHFPYTTGWSPNYASEGAIYAKYILSHMPDAKIAILYQNDDLGQDYLNGFKKALGAKAASLIVKEVPYEVSEPTIDSQIVILKNSGANVFFNVATPKAAAQAIRKVSSLGWNPTQFLVNFSASVGAVLTPAGLENAKGIISSAYQKDPSDPQWKDDPAVREWNVWMDKYNPSANKNDILNVYGYNSAQTIVKVLELCGNDLSRENLMKQASHLDFDLPMLLPGVKITTSPSDLRPMKQMWLQKFDGTRWVLFGDVIDSSNH</sequence>
<gene>
    <name evidence="5" type="ORF">HA482_36875</name>
</gene>
<evidence type="ECO:0000256" key="3">
    <source>
        <dbReference type="SAM" id="SignalP"/>
    </source>
</evidence>
<keyword evidence="6" id="KW-1185">Reference proteome</keyword>
<dbReference type="Pfam" id="PF13458">
    <property type="entry name" value="Peripla_BP_6"/>
    <property type="match status" value="1"/>
</dbReference>
<comment type="similarity">
    <text evidence="1">Belongs to the leucine-binding protein family.</text>
</comment>
<dbReference type="EMBL" id="JAATTO010000080">
    <property type="protein sequence ID" value="MBC9983770.1"/>
    <property type="molecule type" value="Genomic_DNA"/>
</dbReference>
<dbReference type="PANTHER" id="PTHR47235:SF1">
    <property type="entry name" value="BLR6548 PROTEIN"/>
    <property type="match status" value="1"/>
</dbReference>
<comment type="caution">
    <text evidence="5">The sequence shown here is derived from an EMBL/GenBank/DDBJ whole genome shotgun (WGS) entry which is preliminary data.</text>
</comment>
<evidence type="ECO:0000256" key="2">
    <source>
        <dbReference type="ARBA" id="ARBA00022729"/>
    </source>
</evidence>
<keyword evidence="2 3" id="KW-0732">Signal</keyword>
<protein>
    <submittedName>
        <fullName evidence="5">ABC transporter substrate-binding protein</fullName>
    </submittedName>
</protein>
<accession>A0ABR7UIK7</accession>
<feature type="domain" description="Leucine-binding protein" evidence="4">
    <location>
        <begin position="34"/>
        <end position="386"/>
    </location>
</feature>
<dbReference type="Proteomes" id="UP000639516">
    <property type="component" value="Unassembled WGS sequence"/>
</dbReference>
<dbReference type="Gene3D" id="3.40.50.2300">
    <property type="match status" value="2"/>
</dbReference>
<evidence type="ECO:0000259" key="4">
    <source>
        <dbReference type="Pfam" id="PF13458"/>
    </source>
</evidence>
<feature type="chain" id="PRO_5046541410" evidence="3">
    <location>
        <begin position="26"/>
        <end position="402"/>
    </location>
</feature>
<dbReference type="RefSeq" id="WP_188105317.1">
    <property type="nucleotide sequence ID" value="NZ_JAANIH010000047.1"/>
</dbReference>
<dbReference type="CDD" id="cd06343">
    <property type="entry name" value="PBP1_ABC_ligand_binding-like"/>
    <property type="match status" value="1"/>
</dbReference>
<name>A0ABR7UIK7_9BRAD</name>
<reference evidence="5 6" key="1">
    <citation type="journal article" date="2020" name="Arch. Microbiol.">
        <title>Bradyrhizobium campsiandrae sp. nov., a nitrogen-fixing bacterial strain isolated from a native leguminous tree from the Amazon adapted to flooded conditions.</title>
        <authorList>
            <person name="Cabral Michel D."/>
            <person name="Martins da Costa E."/>
            <person name="Azarias Guimaraes A."/>
            <person name="Soares de Carvalho T."/>
            <person name="Santos de Castro Caputo P."/>
            <person name="Willems A."/>
            <person name="de Souza Moreira F.M."/>
        </authorList>
    </citation>
    <scope>NUCLEOTIDE SEQUENCE [LARGE SCALE GENOMIC DNA]</scope>
    <source>
        <strain evidence="6">INPA 384B</strain>
    </source>
</reference>
<dbReference type="PANTHER" id="PTHR47235">
    <property type="entry name" value="BLR6548 PROTEIN"/>
    <property type="match status" value="1"/>
</dbReference>
<evidence type="ECO:0000313" key="6">
    <source>
        <dbReference type="Proteomes" id="UP000639516"/>
    </source>
</evidence>
<organism evidence="5 6">
    <name type="scientific">Bradyrhizobium campsiandrae</name>
    <dbReference type="NCBI Taxonomy" id="1729892"/>
    <lineage>
        <taxon>Bacteria</taxon>
        <taxon>Pseudomonadati</taxon>
        <taxon>Pseudomonadota</taxon>
        <taxon>Alphaproteobacteria</taxon>
        <taxon>Hyphomicrobiales</taxon>
        <taxon>Nitrobacteraceae</taxon>
        <taxon>Bradyrhizobium</taxon>
    </lineage>
</organism>
<proteinExistence type="inferred from homology"/>
<dbReference type="InterPro" id="IPR028082">
    <property type="entry name" value="Peripla_BP_I"/>
</dbReference>
<dbReference type="SUPFAM" id="SSF53822">
    <property type="entry name" value="Periplasmic binding protein-like I"/>
    <property type="match status" value="1"/>
</dbReference>